<feature type="transmembrane region" description="Helical" evidence="10">
    <location>
        <begin position="213"/>
        <end position="236"/>
    </location>
</feature>
<dbReference type="AlphaFoldDB" id="A0ABD2X210"/>
<feature type="transmembrane region" description="Helical" evidence="10">
    <location>
        <begin position="338"/>
        <end position="360"/>
    </location>
</feature>
<keyword evidence="2" id="KW-1003">Cell membrane</keyword>
<dbReference type="GO" id="GO:0005886">
    <property type="term" value="C:plasma membrane"/>
    <property type="evidence" value="ECO:0007669"/>
    <property type="project" value="UniProtKB-SubCell"/>
</dbReference>
<evidence type="ECO:0000256" key="5">
    <source>
        <dbReference type="ARBA" id="ARBA00022725"/>
    </source>
</evidence>
<comment type="similarity">
    <text evidence="10">Belongs to the insect chemoreceptor superfamily. Heteromeric odorant receptor channel (TC 1.A.69) family.</text>
</comment>
<keyword evidence="7 10" id="KW-0472">Membrane</keyword>
<keyword evidence="3 10" id="KW-0716">Sensory transduction</keyword>
<evidence type="ECO:0000256" key="4">
    <source>
        <dbReference type="ARBA" id="ARBA00022692"/>
    </source>
</evidence>
<evidence type="ECO:0000256" key="9">
    <source>
        <dbReference type="ARBA" id="ARBA00023224"/>
    </source>
</evidence>
<evidence type="ECO:0000256" key="3">
    <source>
        <dbReference type="ARBA" id="ARBA00022606"/>
    </source>
</evidence>
<gene>
    <name evidence="11" type="ORF">TKK_007198</name>
</gene>
<dbReference type="PANTHER" id="PTHR21137">
    <property type="entry name" value="ODORANT RECEPTOR"/>
    <property type="match status" value="1"/>
</dbReference>
<keyword evidence="12" id="KW-1185">Reference proteome</keyword>
<reference evidence="11 12" key="1">
    <citation type="journal article" date="2024" name="bioRxiv">
        <title>A reference genome for Trichogramma kaykai: A tiny desert-dwelling parasitoid wasp with competing sex-ratio distorters.</title>
        <authorList>
            <person name="Culotta J."/>
            <person name="Lindsey A.R."/>
        </authorList>
    </citation>
    <scope>NUCLEOTIDE SEQUENCE [LARGE SCALE GENOMIC DNA]</scope>
    <source>
        <strain evidence="11 12">KSX58</strain>
    </source>
</reference>
<accession>A0ABD2X210</accession>
<comment type="caution">
    <text evidence="10">Lacks conserved residue(s) required for the propagation of feature annotation.</text>
</comment>
<dbReference type="GO" id="GO:0007165">
    <property type="term" value="P:signal transduction"/>
    <property type="evidence" value="ECO:0007669"/>
    <property type="project" value="UniProtKB-KW"/>
</dbReference>
<organism evidence="11 12">
    <name type="scientific">Trichogramma kaykai</name>
    <dbReference type="NCBI Taxonomy" id="54128"/>
    <lineage>
        <taxon>Eukaryota</taxon>
        <taxon>Metazoa</taxon>
        <taxon>Ecdysozoa</taxon>
        <taxon>Arthropoda</taxon>
        <taxon>Hexapoda</taxon>
        <taxon>Insecta</taxon>
        <taxon>Pterygota</taxon>
        <taxon>Neoptera</taxon>
        <taxon>Endopterygota</taxon>
        <taxon>Hymenoptera</taxon>
        <taxon>Apocrita</taxon>
        <taxon>Proctotrupomorpha</taxon>
        <taxon>Chalcidoidea</taxon>
        <taxon>Trichogrammatidae</taxon>
        <taxon>Trichogramma</taxon>
    </lineage>
</organism>
<protein>
    <recommendedName>
        <fullName evidence="10">Odorant receptor</fullName>
    </recommendedName>
</protein>
<evidence type="ECO:0000256" key="7">
    <source>
        <dbReference type="ARBA" id="ARBA00023136"/>
    </source>
</evidence>
<dbReference type="Pfam" id="PF02949">
    <property type="entry name" value="7tm_6"/>
    <property type="match status" value="1"/>
</dbReference>
<evidence type="ECO:0000256" key="2">
    <source>
        <dbReference type="ARBA" id="ARBA00022475"/>
    </source>
</evidence>
<feature type="transmembrane region" description="Helical" evidence="10">
    <location>
        <begin position="306"/>
        <end position="326"/>
    </location>
</feature>
<evidence type="ECO:0000313" key="12">
    <source>
        <dbReference type="Proteomes" id="UP001627154"/>
    </source>
</evidence>
<comment type="subcellular location">
    <subcellularLocation>
        <location evidence="1 10">Cell membrane</location>
        <topology evidence="1 10">Multi-pass membrane protein</topology>
    </subcellularLocation>
</comment>
<evidence type="ECO:0000256" key="6">
    <source>
        <dbReference type="ARBA" id="ARBA00022989"/>
    </source>
</evidence>
<keyword evidence="4 10" id="KW-0812">Transmembrane</keyword>
<evidence type="ECO:0000256" key="10">
    <source>
        <dbReference type="RuleBase" id="RU351113"/>
    </source>
</evidence>
<keyword evidence="6 10" id="KW-1133">Transmembrane helix</keyword>
<sequence>MTEATKSIPIENTNFICKVQTTQAELAELSRQLDFEENHFYWLKKFLKFVFLCPVQPKIIQKSGRAMMHSTFIFSIAVTCTRAYKELFVNEIYPPMLAELAFQLIVLSSTYTIYLQAIGMEKELYRMCEVVTIDWLGINDPEEKDIMRVVCERGSRLIFIHFGILLPCFMGYAFAPVALPYILNRYLPENRTLKRSLCVHAELFIDQDKYFNFILGFVIHMIMLVLLITCALDLAYTSCITYIMGKIIWIGRVFEKLNEINIYDQSPSLKQKADIYVRQTVIGLIKRHQKCLVFSQMLNDACSPNFIIVVASLVILLSLSGSMAIVELSYDLSSAAKMAVAFIVLLVIVLVMCYPSQLILDASHDIYFKCYSSKWYEYPVRTRRLLILMMIKAAEPCCMTIGPTTPLNFNTAGKIIKTALSYVTTLVSLCAL</sequence>
<name>A0ABD2X210_9HYME</name>
<evidence type="ECO:0000256" key="8">
    <source>
        <dbReference type="ARBA" id="ARBA00023170"/>
    </source>
</evidence>
<keyword evidence="8 10" id="KW-0675">Receptor</keyword>
<keyword evidence="5 10" id="KW-0552">Olfaction</keyword>
<dbReference type="Proteomes" id="UP001627154">
    <property type="component" value="Unassembled WGS sequence"/>
</dbReference>
<evidence type="ECO:0000256" key="1">
    <source>
        <dbReference type="ARBA" id="ARBA00004651"/>
    </source>
</evidence>
<dbReference type="InterPro" id="IPR004117">
    <property type="entry name" value="7tm6_olfct_rcpt"/>
</dbReference>
<feature type="transmembrane region" description="Helical" evidence="10">
    <location>
        <begin position="157"/>
        <end position="183"/>
    </location>
</feature>
<dbReference type="PANTHER" id="PTHR21137:SF35">
    <property type="entry name" value="ODORANT RECEPTOR 19A-RELATED"/>
    <property type="match status" value="1"/>
</dbReference>
<dbReference type="EMBL" id="JBJJXI010000056">
    <property type="protein sequence ID" value="KAL3399332.1"/>
    <property type="molecule type" value="Genomic_DNA"/>
</dbReference>
<comment type="caution">
    <text evidence="11">The sequence shown here is derived from an EMBL/GenBank/DDBJ whole genome shotgun (WGS) entry which is preliminary data.</text>
</comment>
<proteinExistence type="inferred from homology"/>
<dbReference type="GO" id="GO:0007608">
    <property type="term" value="P:sensory perception of smell"/>
    <property type="evidence" value="ECO:0007669"/>
    <property type="project" value="UniProtKB-KW"/>
</dbReference>
<keyword evidence="9 10" id="KW-0807">Transducer</keyword>
<evidence type="ECO:0000313" key="11">
    <source>
        <dbReference type="EMBL" id="KAL3399332.1"/>
    </source>
</evidence>